<protein>
    <submittedName>
        <fullName evidence="1">Uncharacterized protein</fullName>
    </submittedName>
</protein>
<proteinExistence type="predicted"/>
<gene>
    <name evidence="1" type="ORF">B9T62_31695</name>
</gene>
<evidence type="ECO:0000313" key="2">
    <source>
        <dbReference type="Proteomes" id="UP000249890"/>
    </source>
</evidence>
<reference evidence="1 2" key="1">
    <citation type="submission" date="2017-06" db="EMBL/GenBank/DDBJ databases">
        <title>Complete genome sequence of Paenibacillus donghaensis KCTC 13049T isolated from East Sea sediment, South Korea.</title>
        <authorList>
            <person name="Jung B.K."/>
            <person name="Hong S.-J."/>
            <person name="Shin J.-H."/>
        </authorList>
    </citation>
    <scope>NUCLEOTIDE SEQUENCE [LARGE SCALE GENOMIC DNA]</scope>
    <source>
        <strain evidence="1 2">KCTC 13049</strain>
    </source>
</reference>
<dbReference type="Proteomes" id="UP000249890">
    <property type="component" value="Chromosome"/>
</dbReference>
<keyword evidence="2" id="KW-1185">Reference proteome</keyword>
<accession>A0A2Z2KQC5</accession>
<dbReference type="EMBL" id="CP021780">
    <property type="protein sequence ID" value="ASA24919.1"/>
    <property type="molecule type" value="Genomic_DNA"/>
</dbReference>
<dbReference type="KEGG" id="pdh:B9T62_31695"/>
<dbReference type="AlphaFoldDB" id="A0A2Z2KQC5"/>
<evidence type="ECO:0000313" key="1">
    <source>
        <dbReference type="EMBL" id="ASA24919.1"/>
    </source>
</evidence>
<organism evidence="1 2">
    <name type="scientific">Paenibacillus donghaensis</name>
    <dbReference type="NCBI Taxonomy" id="414771"/>
    <lineage>
        <taxon>Bacteria</taxon>
        <taxon>Bacillati</taxon>
        <taxon>Bacillota</taxon>
        <taxon>Bacilli</taxon>
        <taxon>Bacillales</taxon>
        <taxon>Paenibacillaceae</taxon>
        <taxon>Paenibacillus</taxon>
    </lineage>
</organism>
<sequence>MTKELPGILNWALEGLNRLREQEFRLTTSDRVDELLNQYKQEQNPLIYFVQAYISVGDDSERLSRDEIRTVIETWSRRNGYDEITKMSGQRLWSLFRSVLTEMEIPVFTQDSNGKRYFRRIKWKIKPPTAITLNR</sequence>
<dbReference type="OrthoDB" id="9763644at2"/>
<name>A0A2Z2KQC5_9BACL</name>